<reference evidence="2" key="2">
    <citation type="journal article" date="2021" name="PeerJ">
        <title>Extensive microbial diversity within the chicken gut microbiome revealed by metagenomics and culture.</title>
        <authorList>
            <person name="Gilroy R."/>
            <person name="Ravi A."/>
            <person name="Getino M."/>
            <person name="Pursley I."/>
            <person name="Horton D.L."/>
            <person name="Alikhan N.F."/>
            <person name="Baker D."/>
            <person name="Gharbi K."/>
            <person name="Hall N."/>
            <person name="Watson M."/>
            <person name="Adriaenssens E.M."/>
            <person name="Foster-Nyarko E."/>
            <person name="Jarju S."/>
            <person name="Secka A."/>
            <person name="Antonio M."/>
            <person name="Oren A."/>
            <person name="Chaudhuri R.R."/>
            <person name="La Ragione R."/>
            <person name="Hildebrand F."/>
            <person name="Pallen M.J."/>
        </authorList>
    </citation>
    <scope>NUCLEOTIDE SEQUENCE</scope>
    <source>
        <strain evidence="2">CHK195-4489</strain>
    </source>
</reference>
<feature type="coiled-coil region" evidence="1">
    <location>
        <begin position="79"/>
        <end position="117"/>
    </location>
</feature>
<dbReference type="EMBL" id="DVMM01000128">
    <property type="protein sequence ID" value="HIU29854.1"/>
    <property type="molecule type" value="Genomic_DNA"/>
</dbReference>
<accession>A0A9D1I7W7</accession>
<keyword evidence="1" id="KW-0175">Coiled coil</keyword>
<protein>
    <recommendedName>
        <fullName evidence="4">ATPase</fullName>
    </recommendedName>
</protein>
<gene>
    <name evidence="2" type="ORF">IAD50_06100</name>
</gene>
<dbReference type="AlphaFoldDB" id="A0A9D1I7W7"/>
<dbReference type="Gene3D" id="1.20.5.2950">
    <property type="match status" value="1"/>
</dbReference>
<reference evidence="2" key="1">
    <citation type="submission" date="2020-10" db="EMBL/GenBank/DDBJ databases">
        <authorList>
            <person name="Gilroy R."/>
        </authorList>
    </citation>
    <scope>NUCLEOTIDE SEQUENCE</scope>
    <source>
        <strain evidence="2">CHK195-4489</strain>
    </source>
</reference>
<evidence type="ECO:0000313" key="3">
    <source>
        <dbReference type="Proteomes" id="UP000824089"/>
    </source>
</evidence>
<comment type="caution">
    <text evidence="2">The sequence shown here is derived from an EMBL/GenBank/DDBJ whole genome shotgun (WGS) entry which is preliminary data.</text>
</comment>
<evidence type="ECO:0008006" key="4">
    <source>
        <dbReference type="Google" id="ProtNLM"/>
    </source>
</evidence>
<proteinExistence type="predicted"/>
<evidence type="ECO:0000313" key="2">
    <source>
        <dbReference type="EMBL" id="HIU29854.1"/>
    </source>
</evidence>
<organism evidence="2 3">
    <name type="scientific">Candidatus Egerieisoma faecipullorum</name>
    <dbReference type="NCBI Taxonomy" id="2840963"/>
    <lineage>
        <taxon>Bacteria</taxon>
        <taxon>Bacillati</taxon>
        <taxon>Bacillota</taxon>
        <taxon>Clostridia</taxon>
        <taxon>Eubacteriales</taxon>
        <taxon>Clostridiaceae</taxon>
        <taxon>Clostridiaceae incertae sedis</taxon>
        <taxon>Candidatus Egerieisoma</taxon>
    </lineage>
</organism>
<sequence length="179" mass="20195">MELHSIEMLEELEDMIENGKKSLMSGRVSVDKNELLAVIDELKSILPDEIIQANEYYKDSRELRDSAEHEADTIIAQANKEADEIVDKAQNDAEAIIADANSEADAIVKEAHRQQAELISEHRITQLATEQGNEIIGQANERANEIKRATKKYLDDKLNYVSDILAKTYNEIEANKKSI</sequence>
<evidence type="ECO:0000256" key="1">
    <source>
        <dbReference type="SAM" id="Coils"/>
    </source>
</evidence>
<name>A0A9D1I7W7_9CLOT</name>
<dbReference type="Proteomes" id="UP000824089">
    <property type="component" value="Unassembled WGS sequence"/>
</dbReference>